<comment type="caution">
    <text evidence="5">The sequence shown here is derived from an EMBL/GenBank/DDBJ whole genome shotgun (WGS) entry which is preliminary data.</text>
</comment>
<feature type="domain" description="G-patch" evidence="4">
    <location>
        <begin position="846"/>
        <end position="892"/>
    </location>
</feature>
<accession>A0ABD2WU89</accession>
<dbReference type="EMBL" id="JBJJXI010000071">
    <property type="protein sequence ID" value="KAL3396394.1"/>
    <property type="molecule type" value="Genomic_DNA"/>
</dbReference>
<dbReference type="CDD" id="cd19870">
    <property type="entry name" value="DSRM_SON-like"/>
    <property type="match status" value="1"/>
</dbReference>
<evidence type="ECO:0000313" key="5">
    <source>
        <dbReference type="EMBL" id="KAL3396394.1"/>
    </source>
</evidence>
<dbReference type="InterPro" id="IPR014720">
    <property type="entry name" value="dsRBD_dom"/>
</dbReference>
<feature type="domain" description="DRBM" evidence="3">
    <location>
        <begin position="917"/>
        <end position="987"/>
    </location>
</feature>
<dbReference type="AlphaFoldDB" id="A0ABD2WU89"/>
<feature type="region of interest" description="Disordered" evidence="2">
    <location>
        <begin position="43"/>
        <end position="196"/>
    </location>
</feature>
<feature type="compositionally biased region" description="Basic residues" evidence="2">
    <location>
        <begin position="390"/>
        <end position="407"/>
    </location>
</feature>
<protein>
    <recommendedName>
        <fullName evidence="7">Protein SON</fullName>
    </recommendedName>
</protein>
<feature type="compositionally biased region" description="Acidic residues" evidence="2">
    <location>
        <begin position="322"/>
        <end position="331"/>
    </location>
</feature>
<feature type="compositionally biased region" description="Basic and acidic residues" evidence="2">
    <location>
        <begin position="308"/>
        <end position="321"/>
    </location>
</feature>
<proteinExistence type="predicted"/>
<evidence type="ECO:0000256" key="1">
    <source>
        <dbReference type="PROSITE-ProRule" id="PRU00266"/>
    </source>
</evidence>
<evidence type="ECO:0000259" key="4">
    <source>
        <dbReference type="PROSITE" id="PS50174"/>
    </source>
</evidence>
<dbReference type="Gene3D" id="3.30.160.20">
    <property type="match status" value="1"/>
</dbReference>
<keyword evidence="1" id="KW-0694">RNA-binding</keyword>
<feature type="compositionally biased region" description="Basic and acidic residues" evidence="2">
    <location>
        <begin position="359"/>
        <end position="374"/>
    </location>
</feature>
<dbReference type="PROSITE" id="PS50174">
    <property type="entry name" value="G_PATCH"/>
    <property type="match status" value="1"/>
</dbReference>
<organism evidence="5 6">
    <name type="scientific">Trichogramma kaykai</name>
    <dbReference type="NCBI Taxonomy" id="54128"/>
    <lineage>
        <taxon>Eukaryota</taxon>
        <taxon>Metazoa</taxon>
        <taxon>Ecdysozoa</taxon>
        <taxon>Arthropoda</taxon>
        <taxon>Hexapoda</taxon>
        <taxon>Insecta</taxon>
        <taxon>Pterygota</taxon>
        <taxon>Neoptera</taxon>
        <taxon>Endopterygota</taxon>
        <taxon>Hymenoptera</taxon>
        <taxon>Apocrita</taxon>
        <taxon>Proctotrupomorpha</taxon>
        <taxon>Chalcidoidea</taxon>
        <taxon>Trichogrammatidae</taxon>
        <taxon>Trichogramma</taxon>
    </lineage>
</organism>
<dbReference type="PROSITE" id="PS50137">
    <property type="entry name" value="DS_RBD"/>
    <property type="match status" value="1"/>
</dbReference>
<dbReference type="InterPro" id="IPR032922">
    <property type="entry name" value="SON"/>
</dbReference>
<feature type="compositionally biased region" description="Basic residues" evidence="2">
    <location>
        <begin position="108"/>
        <end position="136"/>
    </location>
</feature>
<sequence>MGDLFDLAGLITRVGVDAVKIKPEPGLPEKSSNEILTELFSTFDGVDVNTSSSSSSSDEDDNDDDNNKKEDAGAEADADDAEKVNGNDDDKDVDYKKRKRKDSLSSTGKKKKKKKKHKHKHDDKDKEKKHKHKKKSKDGDDNSPKKSKKKKKSKHRSESDPLSDSGEPKIKKIKVEKDADTEKKSKHKKSHSKKGNIYSQLFHCEISIYFNTYSITDEYFFFSKLKDIESIKIKEEKKDPKEDETNVERREEIVSSPFSAIPKKLTEDSEVPEVPKLLEKTSTKPTIMKIMIKDLKNSEVFNNAVKKVEEEKKEKADKLEEGEITDSDDEDKNNMRTPSLSPSPVSHRRYSRSPRRQSRTRDLRSLLKEKEKIKRISSHRSRSKNGDRHARSRSPIRSRYGRGRSRDRRNSFRNDSDRYVRDRDNKFSHSEDRSKPRGRSRSRERKERIEIDKKKLLEIARRNAINMIKKGKLSLPQQDKAIAAIKSGGKTIEELTDYCKTLSKSEALGELSSISSGDESGDDKGFQHPFLLKDKPSSIIMNIRDSKQLPTKTMLEKSTEAQTQLRLQYPVSSGQQHRKNEKEWVPVPTKPKNSKQKKPEPKKMFIPAKEVLHNKPLPLVVPPMSEQITAQQMQQASAAAAVISAEVGSFDPNTQNPYLHYNAMVPVPYDPMAAQAAMYNQPVPQPPMYDSSMAQQMVPPMPIASVDPNVNSAYVAGGEAYAQAQCAQTQYASDKDHPVTEVPNIESQEHNTSIFPEPPAEPLDISAIVSQRLAAMRKLSENPNDSQALKEMYQAQNGMQTWVESKQIPGQFTGSTGVKVLTQAELNSGYQAWARKDQLQTAQPVAGGMGMHLLQKMGWRPGEGLGKNKEGTLEPLSLEVKLDKRGLVTDQDIPQQARPGIKKKEVIPSFKSLEGKHPVSLLGEFCSKRKYCAPLYEICFESGPDHKKNFVFKVTVNGVEYKPAVASPNKKLAKAEAAQVCLQSLGLLPNSQN</sequence>
<dbReference type="Pfam" id="PF00035">
    <property type="entry name" value="dsrm"/>
    <property type="match status" value="1"/>
</dbReference>
<evidence type="ECO:0000313" key="6">
    <source>
        <dbReference type="Proteomes" id="UP001627154"/>
    </source>
</evidence>
<dbReference type="GO" id="GO:0010468">
    <property type="term" value="P:regulation of gene expression"/>
    <property type="evidence" value="ECO:0007669"/>
    <property type="project" value="UniProtKB-ARBA"/>
</dbReference>
<name>A0ABD2WU89_9HYME</name>
<dbReference type="InterPro" id="IPR000467">
    <property type="entry name" value="G_patch_dom"/>
</dbReference>
<dbReference type="SMART" id="SM00358">
    <property type="entry name" value="DSRM"/>
    <property type="match status" value="1"/>
</dbReference>
<feature type="region of interest" description="Disordered" evidence="2">
    <location>
        <begin position="308"/>
        <end position="447"/>
    </location>
</feature>
<dbReference type="SMART" id="SM00443">
    <property type="entry name" value="G_patch"/>
    <property type="match status" value="1"/>
</dbReference>
<keyword evidence="6" id="KW-1185">Reference proteome</keyword>
<feature type="compositionally biased region" description="Basic and acidic residues" evidence="2">
    <location>
        <begin position="166"/>
        <end position="183"/>
    </location>
</feature>
<feature type="compositionally biased region" description="Basic residues" evidence="2">
    <location>
        <begin position="346"/>
        <end position="358"/>
    </location>
</feature>
<dbReference type="Pfam" id="PF01585">
    <property type="entry name" value="G-patch"/>
    <property type="match status" value="1"/>
</dbReference>
<evidence type="ECO:0008006" key="7">
    <source>
        <dbReference type="Google" id="ProtNLM"/>
    </source>
</evidence>
<dbReference type="Proteomes" id="UP001627154">
    <property type="component" value="Unassembled WGS sequence"/>
</dbReference>
<feature type="region of interest" description="Disordered" evidence="2">
    <location>
        <begin position="236"/>
        <end position="272"/>
    </location>
</feature>
<feature type="compositionally biased region" description="Basic and acidic residues" evidence="2">
    <location>
        <begin position="236"/>
        <end position="253"/>
    </location>
</feature>
<reference evidence="5 6" key="1">
    <citation type="journal article" date="2024" name="bioRxiv">
        <title>A reference genome for Trichogramma kaykai: A tiny desert-dwelling parasitoid wasp with competing sex-ratio distorters.</title>
        <authorList>
            <person name="Culotta J."/>
            <person name="Lindsey A.R."/>
        </authorList>
    </citation>
    <scope>NUCLEOTIDE SEQUENCE [LARGE SCALE GENOMIC DNA]</scope>
    <source>
        <strain evidence="5 6">KSX58</strain>
    </source>
</reference>
<feature type="compositionally biased region" description="Basic residues" evidence="2">
    <location>
        <begin position="145"/>
        <end position="155"/>
    </location>
</feature>
<dbReference type="SUPFAM" id="SSF54768">
    <property type="entry name" value="dsRNA-binding domain-like"/>
    <property type="match status" value="1"/>
</dbReference>
<dbReference type="GO" id="GO:0003723">
    <property type="term" value="F:RNA binding"/>
    <property type="evidence" value="ECO:0007669"/>
    <property type="project" value="UniProtKB-UniRule"/>
</dbReference>
<feature type="region of interest" description="Disordered" evidence="2">
    <location>
        <begin position="570"/>
        <end position="601"/>
    </location>
</feature>
<feature type="compositionally biased region" description="Basic and acidic residues" evidence="2">
    <location>
        <begin position="408"/>
        <end position="435"/>
    </location>
</feature>
<feature type="compositionally biased region" description="Basic residues" evidence="2">
    <location>
        <begin position="184"/>
        <end position="194"/>
    </location>
</feature>
<dbReference type="PANTHER" id="PTHR46528:SF1">
    <property type="entry name" value="PROTEIN SON"/>
    <property type="match status" value="1"/>
</dbReference>
<evidence type="ECO:0000259" key="3">
    <source>
        <dbReference type="PROSITE" id="PS50137"/>
    </source>
</evidence>
<dbReference type="PANTHER" id="PTHR46528">
    <property type="entry name" value="PROTEIN SON"/>
    <property type="match status" value="1"/>
</dbReference>
<gene>
    <name evidence="5" type="ORF">TKK_009573</name>
</gene>
<evidence type="ECO:0000256" key="2">
    <source>
        <dbReference type="SAM" id="MobiDB-lite"/>
    </source>
</evidence>